<evidence type="ECO:0000313" key="2">
    <source>
        <dbReference type="EMBL" id="GBG16299.1"/>
    </source>
</evidence>
<comment type="caution">
    <text evidence="2">The sequence shown here is derived from an EMBL/GenBank/DDBJ whole genome shotgun (WGS) entry which is preliminary data.</text>
</comment>
<reference evidence="2 3" key="1">
    <citation type="submission" date="2017-12" db="EMBL/GenBank/DDBJ databases">
        <title>Sequencing, de novo assembly and annotation of complete genome of a new Thraustochytrid species, strain FCC1311.</title>
        <authorList>
            <person name="Sedici K."/>
            <person name="Godart F."/>
            <person name="Aiese Cigliano R."/>
            <person name="Sanseverino W."/>
            <person name="Barakat M."/>
            <person name="Ortet P."/>
            <person name="Marechal E."/>
            <person name="Cagnac O."/>
            <person name="Amato A."/>
        </authorList>
    </citation>
    <scope>NUCLEOTIDE SEQUENCE [LARGE SCALE GENOMIC DNA]</scope>
</reference>
<feature type="region of interest" description="Disordered" evidence="1">
    <location>
        <begin position="303"/>
        <end position="330"/>
    </location>
</feature>
<gene>
    <name evidence="2" type="ORF">FCC1311_117742</name>
</gene>
<dbReference type="Proteomes" id="UP000241890">
    <property type="component" value="Unassembled WGS sequence"/>
</dbReference>
<feature type="region of interest" description="Disordered" evidence="1">
    <location>
        <begin position="215"/>
        <end position="237"/>
    </location>
</feature>
<feature type="compositionally biased region" description="Basic and acidic residues" evidence="1">
    <location>
        <begin position="226"/>
        <end position="237"/>
    </location>
</feature>
<feature type="non-terminal residue" evidence="2">
    <location>
        <position position="602"/>
    </location>
</feature>
<dbReference type="EMBL" id="BEYU01001840">
    <property type="protein sequence ID" value="GBG16299.1"/>
    <property type="molecule type" value="Genomic_DNA"/>
</dbReference>
<feature type="compositionally biased region" description="Low complexity" evidence="1">
    <location>
        <begin position="42"/>
        <end position="54"/>
    </location>
</feature>
<sequence>MAEEGVNEASGLPYEGGNGAAADAGHDHNEDNSEAAGGPDVETGGENTGATENGNSYMEQLCRKMMATFEAQQADFKTQQQDFKAQQEEFAARQKEFEDRHQKAMTRAEEEAQEDIVKLFQTHLQKGGIREVIDGFAGVTRALHKLAHKHGFDSMGHLIAKVEESASLRQDMYAEIKRNLPLEVLDYLLEQDSGENDRNVMAIWTAIAKLAGECKPRTDQTGPKHSQAERGKRPERTVVAKSGARCVGCHETGHEFFIFKSDGRLVRNCLKRLPQEEFAALRQKALAQAKPRARRVQATAVNPARSGLQATSERDDHVVTAHPTPTAKTGCSELSVISSSHSLENGLLSEEAYFRQAEYEGTIECEPRNAAAVRTVEASRTDPTNDGPDAAPAGAHSGSAEGDNQGQSPRHLGSIMVFSNEDAAPLTQRPYAKMNSWLCDSGADVSVMSAQLFREANRAGVPLKMAAPLPGQPTAVSVADSTPHQIQGYATCWVALPSHLTVGGSLLRCAFAVPADDYRSDELLLGREVYDELGIPSLEQQVGEKLSGKSLDTVEHVEHHVGMEDVIAGFGVEPDTSDDEVLGTAFDHLGHAEKISDQDARV</sequence>
<feature type="region of interest" description="Disordered" evidence="1">
    <location>
        <begin position="1"/>
        <end position="54"/>
    </location>
</feature>
<dbReference type="InParanoid" id="A0A2R5FF07"/>
<proteinExistence type="predicted"/>
<organism evidence="2 3">
    <name type="scientific">Hondaea fermentalgiana</name>
    <dbReference type="NCBI Taxonomy" id="2315210"/>
    <lineage>
        <taxon>Eukaryota</taxon>
        <taxon>Sar</taxon>
        <taxon>Stramenopiles</taxon>
        <taxon>Bigyra</taxon>
        <taxon>Labyrinthulomycetes</taxon>
        <taxon>Thraustochytrida</taxon>
        <taxon>Thraustochytriidae</taxon>
        <taxon>Hondaea</taxon>
    </lineage>
</organism>
<protein>
    <submittedName>
        <fullName evidence="2">Uncharacterized protein</fullName>
    </submittedName>
</protein>
<accession>A0A2R5FF07</accession>
<evidence type="ECO:0000313" key="3">
    <source>
        <dbReference type="Proteomes" id="UP000241890"/>
    </source>
</evidence>
<keyword evidence="3" id="KW-1185">Reference proteome</keyword>
<feature type="region of interest" description="Disordered" evidence="1">
    <location>
        <begin position="373"/>
        <end position="411"/>
    </location>
</feature>
<evidence type="ECO:0000256" key="1">
    <source>
        <dbReference type="SAM" id="MobiDB-lite"/>
    </source>
</evidence>
<dbReference type="AlphaFoldDB" id="A0A2R5FF07"/>
<name>A0A2R5FF07_9STRA</name>